<reference evidence="6" key="1">
    <citation type="submission" date="2023-06" db="EMBL/GenBank/DDBJ databases">
        <title>Genomic analysis of the entomopathogenic nematode Steinernema hermaphroditum.</title>
        <authorList>
            <person name="Schwarz E.M."/>
            <person name="Heppert J.K."/>
            <person name="Baniya A."/>
            <person name="Schwartz H.T."/>
            <person name="Tan C.-H."/>
            <person name="Antoshechkin I."/>
            <person name="Sternberg P.W."/>
            <person name="Goodrich-Blair H."/>
            <person name="Dillman A.R."/>
        </authorList>
    </citation>
    <scope>NUCLEOTIDE SEQUENCE</scope>
    <source>
        <strain evidence="6">PS9179</strain>
        <tissue evidence="6">Whole animal</tissue>
    </source>
</reference>
<keyword evidence="2 5" id="KW-0812">Transmembrane</keyword>
<evidence type="ECO:0000256" key="5">
    <source>
        <dbReference type="SAM" id="Phobius"/>
    </source>
</evidence>
<dbReference type="PANTHER" id="PTHR12479:SF10">
    <property type="entry name" value="LYSOSOMAL-ASSOCIATED TRANSMEMBRANE PROTEIN"/>
    <property type="match status" value="1"/>
</dbReference>
<evidence type="ECO:0000256" key="2">
    <source>
        <dbReference type="ARBA" id="ARBA00022692"/>
    </source>
</evidence>
<name>A0AA39IKJ2_9BILA</name>
<dbReference type="AlphaFoldDB" id="A0AA39IKJ2"/>
<gene>
    <name evidence="6" type="ORF">QR680_009517</name>
</gene>
<keyword evidence="4 5" id="KW-0472">Membrane</keyword>
<evidence type="ECO:0000313" key="7">
    <source>
        <dbReference type="Proteomes" id="UP001175271"/>
    </source>
</evidence>
<feature type="transmembrane region" description="Helical" evidence="5">
    <location>
        <begin position="94"/>
        <end position="116"/>
    </location>
</feature>
<evidence type="ECO:0000256" key="4">
    <source>
        <dbReference type="ARBA" id="ARBA00023136"/>
    </source>
</evidence>
<dbReference type="Proteomes" id="UP001175271">
    <property type="component" value="Unassembled WGS sequence"/>
</dbReference>
<dbReference type="GO" id="GO:0005765">
    <property type="term" value="C:lysosomal membrane"/>
    <property type="evidence" value="ECO:0007669"/>
    <property type="project" value="TreeGrafter"/>
</dbReference>
<accession>A0AA39IKJ2</accession>
<dbReference type="GO" id="GO:0012505">
    <property type="term" value="C:endomembrane system"/>
    <property type="evidence" value="ECO:0007669"/>
    <property type="project" value="UniProtKB-SubCell"/>
</dbReference>
<proteinExistence type="predicted"/>
<keyword evidence="7" id="KW-1185">Reference proteome</keyword>
<feature type="transmembrane region" description="Helical" evidence="5">
    <location>
        <begin position="62"/>
        <end position="82"/>
    </location>
</feature>
<protein>
    <submittedName>
        <fullName evidence="6">Uncharacterized protein</fullName>
    </submittedName>
</protein>
<dbReference type="PANTHER" id="PTHR12479">
    <property type="entry name" value="LYSOSOMAL-ASSOCIATED TRANSMEMBRANE PROTEIN"/>
    <property type="match status" value="1"/>
</dbReference>
<evidence type="ECO:0000256" key="3">
    <source>
        <dbReference type="ARBA" id="ARBA00022989"/>
    </source>
</evidence>
<sequence>MPPERCSGAEHTEPLMGAPAHKEFAPSILLESEDSMKTTDEALKAPLRTCCFCVDVRPATALLMLLEVTFFAALLFTGLVNLSNTTTDASTVPFVGLLLCYAVSLAGAVLVLYGVFAAKPLLLIPYLVKQMFTITLTLLFIYKAIAIYFGHYSVAVFAVFRQLYESDTVVTGMDKFEDIRHSSRPLDFSFSSPSAARHLGGVLLLGGCLALCIEIFATDTVRKCYQYFREKSRLVSSGARKA</sequence>
<comment type="subcellular location">
    <subcellularLocation>
        <location evidence="1">Endomembrane system</location>
        <topology evidence="1">Multi-pass membrane protein</topology>
    </subcellularLocation>
</comment>
<evidence type="ECO:0000313" key="6">
    <source>
        <dbReference type="EMBL" id="KAK0426040.1"/>
    </source>
</evidence>
<evidence type="ECO:0000256" key="1">
    <source>
        <dbReference type="ARBA" id="ARBA00004127"/>
    </source>
</evidence>
<dbReference type="EMBL" id="JAUCMV010000001">
    <property type="protein sequence ID" value="KAK0426040.1"/>
    <property type="molecule type" value="Genomic_DNA"/>
</dbReference>
<feature type="transmembrane region" description="Helical" evidence="5">
    <location>
        <begin position="136"/>
        <end position="160"/>
    </location>
</feature>
<comment type="caution">
    <text evidence="6">The sequence shown here is derived from an EMBL/GenBank/DDBJ whole genome shotgun (WGS) entry which is preliminary data.</text>
</comment>
<keyword evidence="3 5" id="KW-1133">Transmembrane helix</keyword>
<feature type="transmembrane region" description="Helical" evidence="5">
    <location>
        <begin position="195"/>
        <end position="217"/>
    </location>
</feature>
<organism evidence="6 7">
    <name type="scientific">Steinernema hermaphroditum</name>
    <dbReference type="NCBI Taxonomy" id="289476"/>
    <lineage>
        <taxon>Eukaryota</taxon>
        <taxon>Metazoa</taxon>
        <taxon>Ecdysozoa</taxon>
        <taxon>Nematoda</taxon>
        <taxon>Chromadorea</taxon>
        <taxon>Rhabditida</taxon>
        <taxon>Tylenchina</taxon>
        <taxon>Panagrolaimomorpha</taxon>
        <taxon>Strongyloidoidea</taxon>
        <taxon>Steinernematidae</taxon>
        <taxon>Steinernema</taxon>
    </lineage>
</organism>
<dbReference type="InterPro" id="IPR051115">
    <property type="entry name" value="LAPTM_transporter"/>
</dbReference>